<dbReference type="EMBL" id="FLQY01000046">
    <property type="protein sequence ID" value="SBT04951.1"/>
    <property type="molecule type" value="Genomic_DNA"/>
</dbReference>
<sequence length="567" mass="62193">MTTTALDMGLKPARPFLAQLAKRPSLGVETLILLVCLWFTATSNSLFWQATLDSRAGSWASIAFHGGALALLLTAIHFLLLAIFIPRRAAKPLLATLILATSFAAYYMGKYHVYLDPDMLRNIMRTDYREASELFTWGMIPAVAAYALPPLLLLARTDIRPRPLMRAVGIRLLCLFTAVAVTGASGFAIFKGLSSLMREKKEVRYLITPANYLYSGVRAFANDSAATAREKIPVGADATLSAAWAQHKKPVLMIVVIGETARAANWGLSGYARQTTPELARLDVINFSDVTACGTNTEVSVPCMLSPYGRNSYDETKIRSSESLLHVLKHAGLRVSWIDNQSGCKGTCDGLESLHPDVKASPADCNSDGCMDGAMLTGVRQLAEGSRESQVIFLHTLGNHGPAYSKRYPESFKRFLPACESSDLGKCTQQEIVNAYDNALLYTDHVLAQAVEFLKTQQSSYDTALLYVSDHGESLGENGLFLHGIPYAIAPEIQKKVPMVAWFSDGYAKRFSLDTQCLRQRAHSAVTHDHLFHTTLALLDVRTSALDDKYDFSAGCKANYRQQIAAK</sequence>
<evidence type="ECO:0000313" key="12">
    <source>
        <dbReference type="Proteomes" id="UP000199600"/>
    </source>
</evidence>
<dbReference type="Pfam" id="PF08019">
    <property type="entry name" value="EptA_B_N"/>
    <property type="match status" value="1"/>
</dbReference>
<evidence type="ECO:0000256" key="4">
    <source>
        <dbReference type="ARBA" id="ARBA00022679"/>
    </source>
</evidence>
<dbReference type="PANTHER" id="PTHR30443:SF0">
    <property type="entry name" value="PHOSPHOETHANOLAMINE TRANSFERASE EPTA"/>
    <property type="match status" value="1"/>
</dbReference>
<evidence type="ECO:0000256" key="6">
    <source>
        <dbReference type="ARBA" id="ARBA00022989"/>
    </source>
</evidence>
<evidence type="ECO:0000256" key="2">
    <source>
        <dbReference type="ARBA" id="ARBA00022475"/>
    </source>
</evidence>
<keyword evidence="11" id="KW-0378">Hydrolase</keyword>
<feature type="transmembrane region" description="Helical" evidence="8">
    <location>
        <begin position="31"/>
        <end position="50"/>
    </location>
</feature>
<dbReference type="CDD" id="cd16017">
    <property type="entry name" value="LptA"/>
    <property type="match status" value="1"/>
</dbReference>
<evidence type="ECO:0000256" key="8">
    <source>
        <dbReference type="SAM" id="Phobius"/>
    </source>
</evidence>
<organism evidence="11 12">
    <name type="scientific">Candidatus Propionivibrio aalborgensis</name>
    <dbReference type="NCBI Taxonomy" id="1860101"/>
    <lineage>
        <taxon>Bacteria</taxon>
        <taxon>Pseudomonadati</taxon>
        <taxon>Pseudomonadota</taxon>
        <taxon>Betaproteobacteria</taxon>
        <taxon>Rhodocyclales</taxon>
        <taxon>Rhodocyclaceae</taxon>
        <taxon>Propionivibrio</taxon>
    </lineage>
</organism>
<keyword evidence="6 8" id="KW-1133">Transmembrane helix</keyword>
<dbReference type="NCBIfam" id="NF028537">
    <property type="entry name" value="P_eth_NH2_trans"/>
    <property type="match status" value="1"/>
</dbReference>
<evidence type="ECO:0000256" key="5">
    <source>
        <dbReference type="ARBA" id="ARBA00022692"/>
    </source>
</evidence>
<protein>
    <submittedName>
        <fullName evidence="11">Putative membrane-associated, metal-dependent hydrolase</fullName>
    </submittedName>
</protein>
<feature type="transmembrane region" description="Helical" evidence="8">
    <location>
        <begin position="134"/>
        <end position="155"/>
    </location>
</feature>
<keyword evidence="5 8" id="KW-0812">Transmembrane</keyword>
<feature type="transmembrane region" description="Helical" evidence="8">
    <location>
        <begin position="62"/>
        <end position="85"/>
    </location>
</feature>
<dbReference type="PANTHER" id="PTHR30443">
    <property type="entry name" value="INNER MEMBRANE PROTEIN"/>
    <property type="match status" value="1"/>
</dbReference>
<reference evidence="11 12" key="1">
    <citation type="submission" date="2016-06" db="EMBL/GenBank/DDBJ databases">
        <authorList>
            <person name="Kjaerup R.B."/>
            <person name="Dalgaard T.S."/>
            <person name="Juul-Madsen H.R."/>
        </authorList>
    </citation>
    <scope>NUCLEOTIDE SEQUENCE [LARGE SCALE GENOMIC DNA]</scope>
    <source>
        <strain evidence="11">2</strain>
    </source>
</reference>
<dbReference type="GO" id="GO:0005886">
    <property type="term" value="C:plasma membrane"/>
    <property type="evidence" value="ECO:0007669"/>
    <property type="project" value="UniProtKB-SubCell"/>
</dbReference>
<name>A0A1A8XJT9_9RHOO</name>
<dbReference type="GO" id="GO:0016787">
    <property type="term" value="F:hydrolase activity"/>
    <property type="evidence" value="ECO:0007669"/>
    <property type="project" value="UniProtKB-KW"/>
</dbReference>
<comment type="subcellular location">
    <subcellularLocation>
        <location evidence="1">Cell inner membrane</location>
        <topology evidence="1">Multi-pass membrane protein</topology>
    </subcellularLocation>
</comment>
<keyword evidence="12" id="KW-1185">Reference proteome</keyword>
<dbReference type="Gene3D" id="3.40.720.10">
    <property type="entry name" value="Alkaline Phosphatase, subunit A"/>
    <property type="match status" value="1"/>
</dbReference>
<dbReference type="InterPro" id="IPR017850">
    <property type="entry name" value="Alkaline_phosphatase_core_sf"/>
</dbReference>
<gene>
    <name evidence="11" type="ORF">PROAA_140006</name>
</gene>
<feature type="domain" description="Phosphoethanolamine transferase N-terminal" evidence="10">
    <location>
        <begin position="73"/>
        <end position="222"/>
    </location>
</feature>
<feature type="transmembrane region" description="Helical" evidence="8">
    <location>
        <begin position="92"/>
        <end position="114"/>
    </location>
</feature>
<accession>A0A1A8XJT9</accession>
<evidence type="ECO:0000256" key="3">
    <source>
        <dbReference type="ARBA" id="ARBA00022519"/>
    </source>
</evidence>
<feature type="transmembrane region" description="Helical" evidence="8">
    <location>
        <begin position="167"/>
        <end position="190"/>
    </location>
</feature>
<dbReference type="InterPro" id="IPR058130">
    <property type="entry name" value="PEA_transf_C"/>
</dbReference>
<evidence type="ECO:0000256" key="7">
    <source>
        <dbReference type="ARBA" id="ARBA00023136"/>
    </source>
</evidence>
<dbReference type="GO" id="GO:0009244">
    <property type="term" value="P:lipopolysaccharide core region biosynthetic process"/>
    <property type="evidence" value="ECO:0007669"/>
    <property type="project" value="TreeGrafter"/>
</dbReference>
<dbReference type="Proteomes" id="UP000199600">
    <property type="component" value="Unassembled WGS sequence"/>
</dbReference>
<dbReference type="GO" id="GO:0016776">
    <property type="term" value="F:phosphotransferase activity, phosphate group as acceptor"/>
    <property type="evidence" value="ECO:0007669"/>
    <property type="project" value="TreeGrafter"/>
</dbReference>
<dbReference type="Pfam" id="PF00884">
    <property type="entry name" value="Sulfatase"/>
    <property type="match status" value="1"/>
</dbReference>
<evidence type="ECO:0000259" key="9">
    <source>
        <dbReference type="Pfam" id="PF00884"/>
    </source>
</evidence>
<evidence type="ECO:0000256" key="1">
    <source>
        <dbReference type="ARBA" id="ARBA00004429"/>
    </source>
</evidence>
<evidence type="ECO:0000259" key="10">
    <source>
        <dbReference type="Pfam" id="PF08019"/>
    </source>
</evidence>
<keyword evidence="2" id="KW-1003">Cell membrane</keyword>
<feature type="domain" description="Sulfatase N-terminal" evidence="9">
    <location>
        <begin position="253"/>
        <end position="541"/>
    </location>
</feature>
<dbReference type="RefSeq" id="WP_245664139.1">
    <property type="nucleotide sequence ID" value="NZ_FLQY01000046.1"/>
</dbReference>
<dbReference type="SUPFAM" id="SSF53649">
    <property type="entry name" value="Alkaline phosphatase-like"/>
    <property type="match status" value="1"/>
</dbReference>
<keyword evidence="7 8" id="KW-0472">Membrane</keyword>
<evidence type="ECO:0000313" key="11">
    <source>
        <dbReference type="EMBL" id="SBT04951.1"/>
    </source>
</evidence>
<dbReference type="InterPro" id="IPR012549">
    <property type="entry name" value="EptA-like_N"/>
</dbReference>
<keyword evidence="3" id="KW-0997">Cell inner membrane</keyword>
<keyword evidence="4" id="KW-0808">Transferase</keyword>
<dbReference type="InterPro" id="IPR000917">
    <property type="entry name" value="Sulfatase_N"/>
</dbReference>
<dbReference type="InterPro" id="IPR040423">
    <property type="entry name" value="PEA_transferase"/>
</dbReference>
<proteinExistence type="predicted"/>
<dbReference type="AlphaFoldDB" id="A0A1A8XJT9"/>